<dbReference type="Gene3D" id="1.10.630.10">
    <property type="entry name" value="Cytochrome P450"/>
    <property type="match status" value="1"/>
</dbReference>
<gene>
    <name evidence="8" type="ordered locus">Namu_1451</name>
</gene>
<reference evidence="9" key="1">
    <citation type="submission" date="2009-09" db="EMBL/GenBank/DDBJ databases">
        <title>The complete genome of Nakamurella multipartita DSM 44233.</title>
        <authorList>
            <consortium name="US DOE Joint Genome Institute (JGI-PGF)"/>
            <person name="Lucas S."/>
            <person name="Copeland A."/>
            <person name="Lapidus A."/>
            <person name="Glavina del Rio T."/>
            <person name="Dalin E."/>
            <person name="Tice H."/>
            <person name="Bruce D."/>
            <person name="Goodwin L."/>
            <person name="Pitluck S."/>
            <person name="Kyrpides N."/>
            <person name="Mavromatis K."/>
            <person name="Ivanova N."/>
            <person name="Ovchinnikova G."/>
            <person name="Sims D."/>
            <person name="Meincke L."/>
            <person name="Brettin T."/>
            <person name="Detter J.C."/>
            <person name="Han C."/>
            <person name="Larimer F."/>
            <person name="Land M."/>
            <person name="Hauser L."/>
            <person name="Markowitz V."/>
            <person name="Cheng J.-F."/>
            <person name="Hugenholtz P."/>
            <person name="Woyke T."/>
            <person name="Wu D."/>
            <person name="Klenk H.-P."/>
            <person name="Eisen J.A."/>
        </authorList>
    </citation>
    <scope>NUCLEOTIDE SEQUENCE [LARGE SCALE GENOMIC DNA]</scope>
    <source>
        <strain evidence="9">ATCC 700099 / DSM 44233 / CIP 104796 / JCM 9543 / NBRC 105858 / Y-104</strain>
    </source>
</reference>
<dbReference type="InterPro" id="IPR002397">
    <property type="entry name" value="Cyt_P450_B"/>
</dbReference>
<dbReference type="PANTHER" id="PTHR46696:SF1">
    <property type="entry name" value="CYTOCHROME P450 YJIB-RELATED"/>
    <property type="match status" value="1"/>
</dbReference>
<dbReference type="FunFam" id="1.10.630.10:FF:000018">
    <property type="entry name" value="Cytochrome P450 monooxygenase"/>
    <property type="match status" value="1"/>
</dbReference>
<dbReference type="STRING" id="479431.Namu_1451"/>
<keyword evidence="2 7" id="KW-0349">Heme</keyword>
<evidence type="ECO:0000256" key="1">
    <source>
        <dbReference type="ARBA" id="ARBA00010617"/>
    </source>
</evidence>
<keyword evidence="6 7" id="KW-0503">Monooxygenase</keyword>
<dbReference type="KEGG" id="nml:Namu_1451"/>
<reference evidence="8 9" key="2">
    <citation type="journal article" date="2010" name="Stand. Genomic Sci.">
        <title>Complete genome sequence of Nakamurella multipartita type strain (Y-104).</title>
        <authorList>
            <person name="Tice H."/>
            <person name="Mayilraj S."/>
            <person name="Sims D."/>
            <person name="Lapidus A."/>
            <person name="Nolan M."/>
            <person name="Lucas S."/>
            <person name="Glavina Del Rio T."/>
            <person name="Copeland A."/>
            <person name="Cheng J.F."/>
            <person name="Meincke L."/>
            <person name="Bruce D."/>
            <person name="Goodwin L."/>
            <person name="Pitluck S."/>
            <person name="Ivanova N."/>
            <person name="Mavromatis K."/>
            <person name="Ovchinnikova G."/>
            <person name="Pati A."/>
            <person name="Chen A."/>
            <person name="Palaniappan K."/>
            <person name="Land M."/>
            <person name="Hauser L."/>
            <person name="Chang Y.J."/>
            <person name="Jeffries C.D."/>
            <person name="Detter J.C."/>
            <person name="Brettin T."/>
            <person name="Rohde M."/>
            <person name="Goker M."/>
            <person name="Bristow J."/>
            <person name="Eisen J.A."/>
            <person name="Markowitz V."/>
            <person name="Hugenholtz P."/>
            <person name="Kyrpides N.C."/>
            <person name="Klenk H.P."/>
            <person name="Chen F."/>
        </authorList>
    </citation>
    <scope>NUCLEOTIDE SEQUENCE [LARGE SCALE GENOMIC DNA]</scope>
    <source>
        <strain evidence="9">ATCC 700099 / DSM 44233 / CIP 104796 / JCM 9543 / NBRC 105858 / Y-104</strain>
    </source>
</reference>
<dbReference type="GO" id="GO:0016705">
    <property type="term" value="F:oxidoreductase activity, acting on paired donors, with incorporation or reduction of molecular oxygen"/>
    <property type="evidence" value="ECO:0007669"/>
    <property type="project" value="InterPro"/>
</dbReference>
<protein>
    <submittedName>
        <fullName evidence="8">Cytochrome P450</fullName>
    </submittedName>
</protein>
<dbReference type="GO" id="GO:0005506">
    <property type="term" value="F:iron ion binding"/>
    <property type="evidence" value="ECO:0007669"/>
    <property type="project" value="InterPro"/>
</dbReference>
<keyword evidence="5 7" id="KW-0408">Iron</keyword>
<dbReference type="GO" id="GO:0020037">
    <property type="term" value="F:heme binding"/>
    <property type="evidence" value="ECO:0007669"/>
    <property type="project" value="InterPro"/>
</dbReference>
<keyword evidence="3 7" id="KW-0479">Metal-binding</keyword>
<dbReference type="RefSeq" id="WP_015746759.1">
    <property type="nucleotide sequence ID" value="NC_013235.1"/>
</dbReference>
<evidence type="ECO:0000256" key="7">
    <source>
        <dbReference type="RuleBase" id="RU000461"/>
    </source>
</evidence>
<dbReference type="InParanoid" id="C8XEJ4"/>
<dbReference type="eggNOG" id="COG2124">
    <property type="taxonomic scope" value="Bacteria"/>
</dbReference>
<dbReference type="CDD" id="cd20625">
    <property type="entry name" value="CYP164-like"/>
    <property type="match status" value="1"/>
</dbReference>
<dbReference type="GO" id="GO:0004497">
    <property type="term" value="F:monooxygenase activity"/>
    <property type="evidence" value="ECO:0007669"/>
    <property type="project" value="UniProtKB-KW"/>
</dbReference>
<dbReference type="Proteomes" id="UP000002218">
    <property type="component" value="Chromosome"/>
</dbReference>
<dbReference type="InterPro" id="IPR001128">
    <property type="entry name" value="Cyt_P450"/>
</dbReference>
<accession>C8XEJ4</accession>
<dbReference type="Pfam" id="PF00067">
    <property type="entry name" value="p450"/>
    <property type="match status" value="2"/>
</dbReference>
<dbReference type="PANTHER" id="PTHR46696">
    <property type="entry name" value="P450, PUTATIVE (EUROFUNG)-RELATED"/>
    <property type="match status" value="1"/>
</dbReference>
<proteinExistence type="inferred from homology"/>
<dbReference type="PROSITE" id="PS00086">
    <property type="entry name" value="CYTOCHROME_P450"/>
    <property type="match status" value="1"/>
</dbReference>
<organism evidence="8 9">
    <name type="scientific">Nakamurella multipartita (strain ATCC 700099 / DSM 44233 / CIP 104796 / JCM 9543 / NBRC 105858 / Y-104)</name>
    <name type="common">Microsphaera multipartita</name>
    <dbReference type="NCBI Taxonomy" id="479431"/>
    <lineage>
        <taxon>Bacteria</taxon>
        <taxon>Bacillati</taxon>
        <taxon>Actinomycetota</taxon>
        <taxon>Actinomycetes</taxon>
        <taxon>Nakamurellales</taxon>
        <taxon>Nakamurellaceae</taxon>
        <taxon>Nakamurella</taxon>
    </lineage>
</organism>
<comment type="similarity">
    <text evidence="1 7">Belongs to the cytochrome P450 family.</text>
</comment>
<dbReference type="HOGENOM" id="CLU_033716_2_0_11"/>
<dbReference type="PRINTS" id="PR00359">
    <property type="entry name" value="BP450"/>
</dbReference>
<dbReference type="EMBL" id="CP001737">
    <property type="protein sequence ID" value="ACV77852.1"/>
    <property type="molecule type" value="Genomic_DNA"/>
</dbReference>
<keyword evidence="4 7" id="KW-0560">Oxidoreductase</keyword>
<evidence type="ECO:0000256" key="4">
    <source>
        <dbReference type="ARBA" id="ARBA00023002"/>
    </source>
</evidence>
<name>C8XEJ4_NAKMY</name>
<evidence type="ECO:0000256" key="6">
    <source>
        <dbReference type="ARBA" id="ARBA00023033"/>
    </source>
</evidence>
<evidence type="ECO:0000256" key="2">
    <source>
        <dbReference type="ARBA" id="ARBA00022617"/>
    </source>
</evidence>
<dbReference type="OrthoDB" id="5500002at2"/>
<keyword evidence="9" id="KW-1185">Reference proteome</keyword>
<dbReference type="InterPro" id="IPR017972">
    <property type="entry name" value="Cyt_P450_CS"/>
</dbReference>
<evidence type="ECO:0000256" key="5">
    <source>
        <dbReference type="ARBA" id="ARBA00023004"/>
    </source>
</evidence>
<sequence>MTAAELGFDPSSPEFLADPYPVYARLRAAGPIQWHEQRQVHLITRFEPVHAALRDRRLGRAFDHRYRAADFGQPEPDPRWTRWAESERWSLLNLEPPDHTRLRRLVSAVFTPRAVSALRPVIKHYSDQTLGAARARGEFDLIADYAQPFSVAVICTLLGVPVTDGPRLLDWSHAIVKMYEISTDDAHRFAAERAAGEFIDYVTELIAQRRAAPRDDLISQLIGIADQGDRLTQDEIVGTVIVLLNAGHEATVNTLGNGMRALLHHPDQWARVVMGQVDPSVAVEEMIRWDGPLQLFERWVLDDGVEIGGQQLRVGERIAMLFGSANRDPARFADPDRFDIGRGDTGHIGFGGGTHFCIGAPLARLEVAVSLDRLRRDGAGLELAAEPEYEPFFVIRGLRELRVRS</sequence>
<dbReference type="AlphaFoldDB" id="C8XEJ4"/>
<dbReference type="SUPFAM" id="SSF48264">
    <property type="entry name" value="Cytochrome P450"/>
    <property type="match status" value="1"/>
</dbReference>
<evidence type="ECO:0000313" key="9">
    <source>
        <dbReference type="Proteomes" id="UP000002218"/>
    </source>
</evidence>
<dbReference type="InterPro" id="IPR036396">
    <property type="entry name" value="Cyt_P450_sf"/>
</dbReference>
<evidence type="ECO:0000256" key="3">
    <source>
        <dbReference type="ARBA" id="ARBA00022723"/>
    </source>
</evidence>
<evidence type="ECO:0000313" key="8">
    <source>
        <dbReference type="EMBL" id="ACV77852.1"/>
    </source>
</evidence>